<dbReference type="eggNOG" id="COG0583">
    <property type="taxonomic scope" value="Bacteria"/>
</dbReference>
<dbReference type="PRINTS" id="PR00039">
    <property type="entry name" value="HTHLYSR"/>
</dbReference>
<dbReference type="PANTHER" id="PTHR30537">
    <property type="entry name" value="HTH-TYPE TRANSCRIPTIONAL REGULATOR"/>
    <property type="match status" value="1"/>
</dbReference>
<evidence type="ECO:0000313" key="7">
    <source>
        <dbReference type="Proteomes" id="UP000009336"/>
    </source>
</evidence>
<dbReference type="InterPro" id="IPR036390">
    <property type="entry name" value="WH_DNA-bd_sf"/>
</dbReference>
<name>K8X0W6_9GAMM</name>
<dbReference type="InterPro" id="IPR036388">
    <property type="entry name" value="WH-like_DNA-bd_sf"/>
</dbReference>
<evidence type="ECO:0000256" key="1">
    <source>
        <dbReference type="ARBA" id="ARBA00009437"/>
    </source>
</evidence>
<dbReference type="Gene3D" id="3.40.190.290">
    <property type="match status" value="1"/>
</dbReference>
<reference evidence="6 7" key="1">
    <citation type="journal article" date="2012" name="BMC Genomics">
        <title>Comparative genomics of bacteria in the genus Providencia isolated from wild Drosophila melanogaster.</title>
        <authorList>
            <person name="Galac M.R."/>
            <person name="Lazzaro B.P."/>
        </authorList>
    </citation>
    <scope>NUCLEOTIDE SEQUENCE [LARGE SCALE GENOMIC DNA]</scope>
    <source>
        <strain evidence="6 7">DSM 19968</strain>
    </source>
</reference>
<evidence type="ECO:0000256" key="2">
    <source>
        <dbReference type="ARBA" id="ARBA00023015"/>
    </source>
</evidence>
<dbReference type="Gene3D" id="1.10.10.10">
    <property type="entry name" value="Winged helix-like DNA-binding domain superfamily/Winged helix DNA-binding domain"/>
    <property type="match status" value="1"/>
</dbReference>
<dbReference type="Proteomes" id="UP000009336">
    <property type="component" value="Unassembled WGS sequence"/>
</dbReference>
<evidence type="ECO:0000313" key="6">
    <source>
        <dbReference type="EMBL" id="EKT63282.1"/>
    </source>
</evidence>
<dbReference type="PANTHER" id="PTHR30537:SF5">
    <property type="entry name" value="HTH-TYPE TRANSCRIPTIONAL ACTIVATOR TTDR-RELATED"/>
    <property type="match status" value="1"/>
</dbReference>
<sequence length="313" mass="34684">MAIDGRMLSGIGVLVAVVESGNFARAAETLSITPSGVSRAISRLENRLGVLLLQRTTRSVKLTEEGQQFYAQVMPMLTSMEDAADALSDSPHQVRGRLRVNIDSYFSRLILAPRLPEFFARYPQIKLELITREQWGGLVSDGMDIAVRFGIPQPSSLVARRLLETRVVTVASPDYLRQHGRPAAPEALSQHNCIQFRDPQTARAFDWEFHRGRHDQGLGAKGQQVLKIHTDGGLLINDAGVLHITCLAGVGIAQMFELGNEQQLASGELIDLFPDWPGEIYPLYAFYPSRRFTPAKVRVFIDFCLEIIGADIG</sequence>
<gene>
    <name evidence="6" type="ORF">OOA_05471</name>
</gene>
<feature type="domain" description="HTH lysR-type" evidence="5">
    <location>
        <begin position="13"/>
        <end position="63"/>
    </location>
</feature>
<dbReference type="CDD" id="cd08422">
    <property type="entry name" value="PBP2_CrgA_like"/>
    <property type="match status" value="1"/>
</dbReference>
<keyword evidence="7" id="KW-1185">Reference proteome</keyword>
<proteinExistence type="inferred from homology"/>
<keyword evidence="4" id="KW-0804">Transcription</keyword>
<dbReference type="PROSITE" id="PS50931">
    <property type="entry name" value="HTH_LYSR"/>
    <property type="match status" value="1"/>
</dbReference>
<dbReference type="Pfam" id="PF00126">
    <property type="entry name" value="HTH_1"/>
    <property type="match status" value="1"/>
</dbReference>
<dbReference type="STRING" id="1141662.OOA_05471"/>
<evidence type="ECO:0000256" key="4">
    <source>
        <dbReference type="ARBA" id="ARBA00023163"/>
    </source>
</evidence>
<protein>
    <submittedName>
        <fullName evidence="6">LysR family transcriptional regulator</fullName>
    </submittedName>
</protein>
<dbReference type="SUPFAM" id="SSF46785">
    <property type="entry name" value="Winged helix' DNA-binding domain"/>
    <property type="match status" value="1"/>
</dbReference>
<keyword evidence="3" id="KW-0238">DNA-binding</keyword>
<organism evidence="6 7">
    <name type="scientific">Providencia burhodogranariea DSM 19968</name>
    <dbReference type="NCBI Taxonomy" id="1141662"/>
    <lineage>
        <taxon>Bacteria</taxon>
        <taxon>Pseudomonadati</taxon>
        <taxon>Pseudomonadota</taxon>
        <taxon>Gammaproteobacteria</taxon>
        <taxon>Enterobacterales</taxon>
        <taxon>Morganellaceae</taxon>
        <taxon>Providencia</taxon>
    </lineage>
</organism>
<dbReference type="GO" id="GO:0003677">
    <property type="term" value="F:DNA binding"/>
    <property type="evidence" value="ECO:0007669"/>
    <property type="project" value="UniProtKB-KW"/>
</dbReference>
<dbReference type="HOGENOM" id="CLU_039613_16_2_6"/>
<dbReference type="FunFam" id="1.10.10.10:FF:000001">
    <property type="entry name" value="LysR family transcriptional regulator"/>
    <property type="match status" value="1"/>
</dbReference>
<accession>K8X0W6</accession>
<dbReference type="GO" id="GO:0003700">
    <property type="term" value="F:DNA-binding transcription factor activity"/>
    <property type="evidence" value="ECO:0007669"/>
    <property type="project" value="InterPro"/>
</dbReference>
<dbReference type="InterPro" id="IPR000847">
    <property type="entry name" value="LysR_HTH_N"/>
</dbReference>
<dbReference type="OrthoDB" id="9815676at2"/>
<dbReference type="RefSeq" id="WP_008911126.1">
    <property type="nucleotide sequence ID" value="NZ_KB233222.1"/>
</dbReference>
<keyword evidence="2" id="KW-0805">Transcription regulation</keyword>
<evidence type="ECO:0000259" key="5">
    <source>
        <dbReference type="PROSITE" id="PS50931"/>
    </source>
</evidence>
<dbReference type="InterPro" id="IPR058163">
    <property type="entry name" value="LysR-type_TF_proteobact-type"/>
</dbReference>
<dbReference type="AlphaFoldDB" id="K8X0W6"/>
<dbReference type="Pfam" id="PF03466">
    <property type="entry name" value="LysR_substrate"/>
    <property type="match status" value="1"/>
</dbReference>
<evidence type="ECO:0000256" key="3">
    <source>
        <dbReference type="ARBA" id="ARBA00023125"/>
    </source>
</evidence>
<comment type="similarity">
    <text evidence="1">Belongs to the LysR transcriptional regulatory family.</text>
</comment>
<dbReference type="InterPro" id="IPR005119">
    <property type="entry name" value="LysR_subst-bd"/>
</dbReference>
<dbReference type="SUPFAM" id="SSF53850">
    <property type="entry name" value="Periplasmic binding protein-like II"/>
    <property type="match status" value="1"/>
</dbReference>
<dbReference type="PATRIC" id="fig|1141662.3.peg.1111"/>
<comment type="caution">
    <text evidence="6">The sequence shown here is derived from an EMBL/GenBank/DDBJ whole genome shotgun (WGS) entry which is preliminary data.</text>
</comment>
<dbReference type="EMBL" id="AKKL01000015">
    <property type="protein sequence ID" value="EKT63282.1"/>
    <property type="molecule type" value="Genomic_DNA"/>
</dbReference>